<evidence type="ECO:0000313" key="2">
    <source>
        <dbReference type="Proteomes" id="UP000295543"/>
    </source>
</evidence>
<accession>A0A4R5U927</accession>
<dbReference type="RefSeq" id="WP_133394064.1">
    <property type="nucleotide sequence ID" value="NZ_SMTG01000004.1"/>
</dbReference>
<comment type="caution">
    <text evidence="1">The sequence shown here is derived from an EMBL/GenBank/DDBJ whole genome shotgun (WGS) entry which is preliminary data.</text>
</comment>
<protein>
    <submittedName>
        <fullName evidence="1">Uncharacterized protein</fullName>
    </submittedName>
</protein>
<evidence type="ECO:0000313" key="1">
    <source>
        <dbReference type="EMBL" id="TDK31011.1"/>
    </source>
</evidence>
<reference evidence="1 2" key="1">
    <citation type="submission" date="2019-03" db="EMBL/GenBank/DDBJ databases">
        <title>Luteimonas zhaokaii sp.nov., isolated from the rectal contents of Plateau pika in Yushu, Qinghai Province, China.</title>
        <authorList>
            <person name="Zhang G."/>
        </authorList>
    </citation>
    <scope>NUCLEOTIDE SEQUENCE [LARGE SCALE GENOMIC DNA]</scope>
    <source>
        <strain evidence="1 2">THG-MD21</strain>
    </source>
</reference>
<proteinExistence type="predicted"/>
<gene>
    <name evidence="1" type="ORF">E2F49_11815</name>
</gene>
<dbReference type="Proteomes" id="UP000295543">
    <property type="component" value="Unassembled WGS sequence"/>
</dbReference>
<dbReference type="AlphaFoldDB" id="A0A4R5U927"/>
<dbReference type="OrthoDB" id="7030237at2"/>
<sequence>MEIFAVPDVGLMYIESYEDPSFADFGRELAALGLDIRVESRPDPGAYAGVEWLIPTAVVVFLGRSYFDAFLKEAGKDHYQVLKSALLKVSARFFGKDAPQGRVVFTKGKVESEIPRYSIFYSIVAQVGDGLRVKLLLQSDFDATLCNEAQTAFLGFLSSLYDGTLDVESIKGLAHAVPVSSTLLLAYNSTEKSLEVIDPLAGRRGAGA</sequence>
<keyword evidence="2" id="KW-1185">Reference proteome</keyword>
<name>A0A4R5U927_9GAMM</name>
<dbReference type="EMBL" id="SMTG01000004">
    <property type="protein sequence ID" value="TDK31011.1"/>
    <property type="molecule type" value="Genomic_DNA"/>
</dbReference>
<organism evidence="1 2">
    <name type="scientific">Luteimonas terrae</name>
    <dbReference type="NCBI Taxonomy" id="1530191"/>
    <lineage>
        <taxon>Bacteria</taxon>
        <taxon>Pseudomonadati</taxon>
        <taxon>Pseudomonadota</taxon>
        <taxon>Gammaproteobacteria</taxon>
        <taxon>Lysobacterales</taxon>
        <taxon>Lysobacteraceae</taxon>
        <taxon>Luteimonas</taxon>
    </lineage>
</organism>